<name>A0A6M7WQG4_RHILI</name>
<gene>
    <name evidence="7" type="ORF">EB235_11305</name>
</gene>
<accession>A0A6M7WQG4</accession>
<dbReference type="PROSITE" id="PS50893">
    <property type="entry name" value="ABC_TRANSPORTER_2"/>
    <property type="match status" value="1"/>
</dbReference>
<dbReference type="PROSITE" id="PS00211">
    <property type="entry name" value="ABC_TRANSPORTER_1"/>
    <property type="match status" value="1"/>
</dbReference>
<dbReference type="InterPro" id="IPR017871">
    <property type="entry name" value="ABC_transporter-like_CS"/>
</dbReference>
<dbReference type="GO" id="GO:0140359">
    <property type="term" value="F:ABC-type transporter activity"/>
    <property type="evidence" value="ECO:0007669"/>
    <property type="project" value="InterPro"/>
</dbReference>
<dbReference type="Pfam" id="PF00005">
    <property type="entry name" value="ABC_tran"/>
    <property type="match status" value="1"/>
</dbReference>
<keyword evidence="5 7" id="KW-0067">ATP-binding</keyword>
<dbReference type="InterPro" id="IPR003593">
    <property type="entry name" value="AAA+_ATPase"/>
</dbReference>
<dbReference type="InterPro" id="IPR015855">
    <property type="entry name" value="ABC_transpr_MalK-like"/>
</dbReference>
<dbReference type="InterPro" id="IPR008995">
    <property type="entry name" value="Mo/tungstate-bd_C_term_dom"/>
</dbReference>
<dbReference type="Pfam" id="PF17912">
    <property type="entry name" value="OB_MalK"/>
    <property type="match status" value="1"/>
</dbReference>
<dbReference type="GO" id="GO:0005524">
    <property type="term" value="F:ATP binding"/>
    <property type="evidence" value="ECO:0007669"/>
    <property type="project" value="UniProtKB-KW"/>
</dbReference>
<dbReference type="PANTHER" id="PTHR43875">
    <property type="entry name" value="MALTODEXTRIN IMPORT ATP-BINDING PROTEIN MSMX"/>
    <property type="match status" value="1"/>
</dbReference>
<dbReference type="SMART" id="SM00382">
    <property type="entry name" value="AAA"/>
    <property type="match status" value="1"/>
</dbReference>
<dbReference type="InterPro" id="IPR003439">
    <property type="entry name" value="ABC_transporter-like_ATP-bd"/>
</dbReference>
<dbReference type="EMBL" id="CP033367">
    <property type="protein sequence ID" value="QKD02018.1"/>
    <property type="molecule type" value="Genomic_DNA"/>
</dbReference>
<evidence type="ECO:0000256" key="5">
    <source>
        <dbReference type="ARBA" id="ARBA00022840"/>
    </source>
</evidence>
<dbReference type="CDD" id="cd03301">
    <property type="entry name" value="ABC_MalK_N"/>
    <property type="match status" value="1"/>
</dbReference>
<dbReference type="PANTHER" id="PTHR43875:SF14">
    <property type="entry name" value="ABC TRANSPORTER ATP-BINDING PROTEIN"/>
    <property type="match status" value="1"/>
</dbReference>
<proteinExistence type="inferred from homology"/>
<dbReference type="NCBIfam" id="NF008653">
    <property type="entry name" value="PRK11650.1"/>
    <property type="match status" value="1"/>
</dbReference>
<comment type="subcellular location">
    <subcellularLocation>
        <location evidence="1">Cell inner membrane</location>
        <topology evidence="1">Peripheral membrane protein</topology>
    </subcellularLocation>
</comment>
<dbReference type="FunFam" id="3.40.50.300:FF:000042">
    <property type="entry name" value="Maltose/maltodextrin ABC transporter, ATP-binding protein"/>
    <property type="match status" value="1"/>
</dbReference>
<evidence type="ECO:0000256" key="2">
    <source>
        <dbReference type="ARBA" id="ARBA00005417"/>
    </source>
</evidence>
<dbReference type="SUPFAM" id="SSF52540">
    <property type="entry name" value="P-loop containing nucleoside triphosphate hydrolases"/>
    <property type="match status" value="1"/>
</dbReference>
<comment type="similarity">
    <text evidence="2">Belongs to the ABC transporter superfamily.</text>
</comment>
<dbReference type="Gene3D" id="2.40.50.140">
    <property type="entry name" value="Nucleic acid-binding proteins"/>
    <property type="match status" value="1"/>
</dbReference>
<evidence type="ECO:0000256" key="3">
    <source>
        <dbReference type="ARBA" id="ARBA00022448"/>
    </source>
</evidence>
<feature type="domain" description="ABC transporter" evidence="6">
    <location>
        <begin position="4"/>
        <end position="234"/>
    </location>
</feature>
<dbReference type="GO" id="GO:0008643">
    <property type="term" value="P:carbohydrate transport"/>
    <property type="evidence" value="ECO:0007669"/>
    <property type="project" value="InterPro"/>
</dbReference>
<dbReference type="Gene3D" id="3.40.50.300">
    <property type="entry name" value="P-loop containing nucleotide triphosphate hydrolases"/>
    <property type="match status" value="1"/>
</dbReference>
<keyword evidence="3" id="KW-0813">Transport</keyword>
<organism evidence="7 8">
    <name type="scientific">Mesorhizobium loti R88b</name>
    <dbReference type="NCBI Taxonomy" id="935548"/>
    <lineage>
        <taxon>Bacteria</taxon>
        <taxon>Pseudomonadati</taxon>
        <taxon>Pseudomonadota</taxon>
        <taxon>Alphaproteobacteria</taxon>
        <taxon>Hyphomicrobiales</taxon>
        <taxon>Phyllobacteriaceae</taxon>
        <taxon>Mesorhizobium</taxon>
    </lineage>
</organism>
<evidence type="ECO:0000313" key="8">
    <source>
        <dbReference type="Proteomes" id="UP000503017"/>
    </source>
</evidence>
<evidence type="ECO:0000259" key="6">
    <source>
        <dbReference type="PROSITE" id="PS50893"/>
    </source>
</evidence>
<dbReference type="InterPro" id="IPR027417">
    <property type="entry name" value="P-loop_NTPase"/>
</dbReference>
<dbReference type="RefSeq" id="WP_027030921.1">
    <property type="nucleotide sequence ID" value="NZ_CP033367.1"/>
</dbReference>
<evidence type="ECO:0000313" key="7">
    <source>
        <dbReference type="EMBL" id="QKD02018.1"/>
    </source>
</evidence>
<evidence type="ECO:0000256" key="1">
    <source>
        <dbReference type="ARBA" id="ARBA00004417"/>
    </source>
</evidence>
<dbReference type="Gene3D" id="2.40.50.100">
    <property type="match status" value="1"/>
</dbReference>
<dbReference type="AlphaFoldDB" id="A0A6M7WQG4"/>
<dbReference type="Proteomes" id="UP000503017">
    <property type="component" value="Chromosome"/>
</dbReference>
<sequence length="371" mass="40110">MAFLEIDGLKKRFGNVEILKGIDVELEKGGFLVLVGPSGCGKSTLLNTIAGLEQITEGEIRVDGRAINDLHPSKRDIAMVFQSYALYPNMTVAGNISFGMEMRGVPADERQRAIDKVAKVLQIGHLLQRKPSQLSGGQRQRVAMGRALVRDPKLFLFDEPLSNLDAKLRVDMRIEIKRLHATTGTTIVYVTHDQIEAMTLATKIAVMRDGEVQQFGTPAEIYNNPTNLFVADFMGSPAMNLIPATIATSGNALSVVLQREAREPITLPMANAPAGLSAFQGKPIIFGVRPEALTDPEGAERNASNIATADLHIEVVEPAGSDTFAVTNLGGKGVVARLRADANIQPGTNTPLAFNLTKAVFFDPATENRIR</sequence>
<reference evidence="7 8" key="1">
    <citation type="submission" date="2018-10" db="EMBL/GenBank/DDBJ databases">
        <authorList>
            <person name="Perry B.J."/>
            <person name="Sullivan J.T."/>
            <person name="Murphy R.J.T."/>
            <person name="Ramsay J.P."/>
            <person name="Ronson C.W."/>
        </authorList>
    </citation>
    <scope>NUCLEOTIDE SEQUENCE [LARGE SCALE GENOMIC DNA]</scope>
    <source>
        <strain evidence="7 8">R88b</strain>
    </source>
</reference>
<dbReference type="SUPFAM" id="SSF50331">
    <property type="entry name" value="MOP-like"/>
    <property type="match status" value="1"/>
</dbReference>
<keyword evidence="4" id="KW-0547">Nucleotide-binding</keyword>
<dbReference type="InterPro" id="IPR040582">
    <property type="entry name" value="OB_MalK-like"/>
</dbReference>
<dbReference type="InterPro" id="IPR047641">
    <property type="entry name" value="ABC_transpr_MalK/UgpC-like"/>
</dbReference>
<dbReference type="InterPro" id="IPR012340">
    <property type="entry name" value="NA-bd_OB-fold"/>
</dbReference>
<evidence type="ECO:0000256" key="4">
    <source>
        <dbReference type="ARBA" id="ARBA00022741"/>
    </source>
</evidence>
<dbReference type="GO" id="GO:0055052">
    <property type="term" value="C:ATP-binding cassette (ABC) transporter complex, substrate-binding subunit-containing"/>
    <property type="evidence" value="ECO:0007669"/>
    <property type="project" value="TreeGrafter"/>
</dbReference>
<dbReference type="GO" id="GO:0016887">
    <property type="term" value="F:ATP hydrolysis activity"/>
    <property type="evidence" value="ECO:0007669"/>
    <property type="project" value="InterPro"/>
</dbReference>
<protein>
    <submittedName>
        <fullName evidence="7">ABC transporter ATP-binding protein</fullName>
    </submittedName>
</protein>